<dbReference type="GO" id="GO:0009066">
    <property type="term" value="P:aspartate family amino acid metabolic process"/>
    <property type="evidence" value="ECO:0007669"/>
    <property type="project" value="UniProtKB-ARBA"/>
</dbReference>
<organism evidence="4">
    <name type="scientific">Herpetomonas muscarum</name>
    <dbReference type="NCBI Taxonomy" id="5718"/>
    <lineage>
        <taxon>Eukaryota</taxon>
        <taxon>Discoba</taxon>
        <taxon>Euglenozoa</taxon>
        <taxon>Kinetoplastea</taxon>
        <taxon>Metakinetoplastina</taxon>
        <taxon>Trypanosomatida</taxon>
        <taxon>Trypanosomatidae</taxon>
        <taxon>Herpetomonas</taxon>
    </lineage>
</organism>
<keyword evidence="4" id="KW-0378">Hydrolase</keyword>
<evidence type="ECO:0000259" key="2">
    <source>
        <dbReference type="Pfam" id="PF00710"/>
    </source>
</evidence>
<proteinExistence type="predicted"/>
<sequence>MLRLFDETDPTFLVPSNILAPERNIGSPDRGRVLIINTRSYESDLLDADEHAEADPKHFFLRMLSENDDLHKDGVPPFDVAQMDDLKLSIDQSPEDWVKLARLIQQNYLRYDGFVVQSGSDNMVTTATALSFMLENLGKPVIFTGSLIPANRIYTDMKRNIILALFFAMCNQISEVCIQFDEKLFRANRTIKTSRCSLMPYDSPNFPPLAAMHSGAMAVYKPLLRPHPHGKLRVMPAMKEKVLLLQLGPSAAEPAIMRAAIRNSKARGLVLLCYGSGNGPTRGDFTQDLIKEALDKDMVVVICTQNRYGSVDLAEYEAGRQLMEAGAVSAGDMTHEATMFKLKYLFGLGLTSRQVRKYLVRDLRGELTQRTARL</sequence>
<dbReference type="InterPro" id="IPR006034">
    <property type="entry name" value="Asparaginase/glutaminase-like"/>
</dbReference>
<dbReference type="EMBL" id="KC503355">
    <property type="protein sequence ID" value="AGT02521.1"/>
    <property type="molecule type" value="Genomic_DNA"/>
</dbReference>
<dbReference type="Pfam" id="PF17763">
    <property type="entry name" value="Asparaginase_C"/>
    <property type="match status" value="1"/>
</dbReference>
<dbReference type="PIRSF" id="PIRSF500176">
    <property type="entry name" value="L_ASNase"/>
    <property type="match status" value="1"/>
</dbReference>
<dbReference type="InterPro" id="IPR027473">
    <property type="entry name" value="L-asparaginase_C"/>
</dbReference>
<dbReference type="Pfam" id="PF00710">
    <property type="entry name" value="Asparaginase"/>
    <property type="match status" value="1"/>
</dbReference>
<dbReference type="InterPro" id="IPR036152">
    <property type="entry name" value="Asp/glu_Ase-like_sf"/>
</dbReference>
<dbReference type="AlphaFoldDB" id="U5KLH8"/>
<dbReference type="PROSITE" id="PS51732">
    <property type="entry name" value="ASN_GLN_ASE_3"/>
    <property type="match status" value="1"/>
</dbReference>
<feature type="domain" description="Asparaginase/glutaminase C-terminal" evidence="3">
    <location>
        <begin position="242"/>
        <end position="358"/>
    </location>
</feature>
<dbReference type="PANTHER" id="PTHR11707:SF28">
    <property type="entry name" value="60 KDA LYSOPHOSPHOLIPASE"/>
    <property type="match status" value="1"/>
</dbReference>
<dbReference type="GO" id="GO:0004067">
    <property type="term" value="F:asparaginase activity"/>
    <property type="evidence" value="ECO:0007669"/>
    <property type="project" value="UniProtKB-UniRule"/>
</dbReference>
<dbReference type="SUPFAM" id="SSF53774">
    <property type="entry name" value="Glutaminase/Asparaginase"/>
    <property type="match status" value="1"/>
</dbReference>
<evidence type="ECO:0000256" key="1">
    <source>
        <dbReference type="ARBA" id="ARBA00012920"/>
    </source>
</evidence>
<dbReference type="PIRSF" id="PIRSF001220">
    <property type="entry name" value="L-ASNase_gatD"/>
    <property type="match status" value="1"/>
</dbReference>
<feature type="domain" description="L-asparaginase N-terminal" evidence="2">
    <location>
        <begin position="86"/>
        <end position="222"/>
    </location>
</feature>
<dbReference type="PANTHER" id="PTHR11707">
    <property type="entry name" value="L-ASPARAGINASE"/>
    <property type="match status" value="1"/>
</dbReference>
<dbReference type="Gene3D" id="3.40.50.1170">
    <property type="entry name" value="L-asparaginase, N-terminal domain"/>
    <property type="match status" value="1"/>
</dbReference>
<evidence type="ECO:0000313" key="4">
    <source>
        <dbReference type="EMBL" id="AGT02521.1"/>
    </source>
</evidence>
<dbReference type="InterPro" id="IPR040919">
    <property type="entry name" value="Asparaginase_C"/>
</dbReference>
<dbReference type="Gene3D" id="3.40.50.40">
    <property type="match status" value="1"/>
</dbReference>
<dbReference type="SMART" id="SM00870">
    <property type="entry name" value="Asparaginase"/>
    <property type="match status" value="1"/>
</dbReference>
<protein>
    <recommendedName>
        <fullName evidence="1">asparaginase</fullName>
        <ecNumber evidence="1">3.5.1.1</ecNumber>
    </recommendedName>
</protein>
<accession>U5KLH8</accession>
<dbReference type="EC" id="3.5.1.1" evidence="1"/>
<evidence type="ECO:0000259" key="3">
    <source>
        <dbReference type="Pfam" id="PF17763"/>
    </source>
</evidence>
<name>U5KLH8_HERMU</name>
<dbReference type="InterPro" id="IPR027474">
    <property type="entry name" value="L-asparaginase_N"/>
</dbReference>
<dbReference type="InterPro" id="IPR037152">
    <property type="entry name" value="L-asparaginase_N_sf"/>
</dbReference>
<reference evidence="4" key="1">
    <citation type="submission" date="2013-01" db="EMBL/GenBank/DDBJ databases">
        <title>Genomic Cooperation Between Trypanosomatids and Their Bacterial Endosymbionts in the Synthesis of Essential Amino Acids Heavily Influenced by Multiple Lateral Gene Transfer Events.</title>
        <authorList>
            <person name="Alves J.M.P."/>
            <person name="Klein C."/>
            <person name="Maia da Silva F."/>
            <person name="Costa Martins A.G."/>
            <person name="Serrano M.G."/>
            <person name="Buck G.A."/>
            <person name="Vasconcelos A.T.R."/>
            <person name="France-Sagot M."/>
            <person name="Teixeira M.M.G."/>
            <person name="Motta M.C.M."/>
            <person name="Camargo E.P."/>
        </authorList>
    </citation>
    <scope>NUCLEOTIDE SEQUENCE</scope>
</reference>